<feature type="compositionally biased region" description="Acidic residues" evidence="1">
    <location>
        <begin position="324"/>
        <end position="342"/>
    </location>
</feature>
<evidence type="ECO:0000313" key="2">
    <source>
        <dbReference type="EMBL" id="RPA82935.1"/>
    </source>
</evidence>
<protein>
    <submittedName>
        <fullName evidence="2">Uncharacterized protein</fullName>
    </submittedName>
</protein>
<reference evidence="2 3" key="1">
    <citation type="journal article" date="2018" name="Nat. Ecol. Evol.">
        <title>Pezizomycetes genomes reveal the molecular basis of ectomycorrhizal truffle lifestyle.</title>
        <authorList>
            <person name="Murat C."/>
            <person name="Payen T."/>
            <person name="Noel B."/>
            <person name="Kuo A."/>
            <person name="Morin E."/>
            <person name="Chen J."/>
            <person name="Kohler A."/>
            <person name="Krizsan K."/>
            <person name="Balestrini R."/>
            <person name="Da Silva C."/>
            <person name="Montanini B."/>
            <person name="Hainaut M."/>
            <person name="Levati E."/>
            <person name="Barry K.W."/>
            <person name="Belfiori B."/>
            <person name="Cichocki N."/>
            <person name="Clum A."/>
            <person name="Dockter R.B."/>
            <person name="Fauchery L."/>
            <person name="Guy J."/>
            <person name="Iotti M."/>
            <person name="Le Tacon F."/>
            <person name="Lindquist E.A."/>
            <person name="Lipzen A."/>
            <person name="Malagnac F."/>
            <person name="Mello A."/>
            <person name="Molinier V."/>
            <person name="Miyauchi S."/>
            <person name="Poulain J."/>
            <person name="Riccioni C."/>
            <person name="Rubini A."/>
            <person name="Sitrit Y."/>
            <person name="Splivallo R."/>
            <person name="Traeger S."/>
            <person name="Wang M."/>
            <person name="Zifcakova L."/>
            <person name="Wipf D."/>
            <person name="Zambonelli A."/>
            <person name="Paolocci F."/>
            <person name="Nowrousian M."/>
            <person name="Ottonello S."/>
            <person name="Baldrian P."/>
            <person name="Spatafora J.W."/>
            <person name="Henrissat B."/>
            <person name="Nagy L.G."/>
            <person name="Aury J.M."/>
            <person name="Wincker P."/>
            <person name="Grigoriev I.V."/>
            <person name="Bonfante P."/>
            <person name="Martin F.M."/>
        </authorList>
    </citation>
    <scope>NUCLEOTIDE SEQUENCE [LARGE SCALE GENOMIC DNA]</scope>
    <source>
        <strain evidence="2 3">RN42</strain>
    </source>
</reference>
<dbReference type="Proteomes" id="UP000275078">
    <property type="component" value="Unassembled WGS sequence"/>
</dbReference>
<feature type="region of interest" description="Disordered" evidence="1">
    <location>
        <begin position="324"/>
        <end position="343"/>
    </location>
</feature>
<evidence type="ECO:0000256" key="1">
    <source>
        <dbReference type="SAM" id="MobiDB-lite"/>
    </source>
</evidence>
<dbReference type="OrthoDB" id="10071738at2759"/>
<name>A0A3N4IA23_ASCIM</name>
<dbReference type="EMBL" id="ML119668">
    <property type="protein sequence ID" value="RPA82935.1"/>
    <property type="molecule type" value="Genomic_DNA"/>
</dbReference>
<feature type="region of interest" description="Disordered" evidence="1">
    <location>
        <begin position="179"/>
        <end position="206"/>
    </location>
</feature>
<sequence>MSSGLTTYSPNGGPVTVDLSTDHCCAHMNEYNLILYRVTPAVESYPIHKDPDVDLLKADETLVCRFTSYNHVKAFSVVSHIPVNIIGEHHIVELAERMRSGDHLFGITVTEVDSKILDDGRRLSRGRGKFNIVCIDTLMAYEEPAPGVQLSEEEQRRLDRARGLLSGFKADGIFELSSREPGYVNNGNPNRPNKRKGAQDGNDDSGLCKKNDVAASTAKNNNGTGKVANAADNVVPAQAQVHAFRPQFMAELEKARRDMYYAALGYTTFVDAEAQTLNPRDLQDHFLKAEIEKEYGIKIKLGEWEEAGEDIKSEVGEDIKSEVGEDINSEVGEDIKSEDDDGEYRNDLYEEVGLKKEFIDE</sequence>
<dbReference type="AlphaFoldDB" id="A0A3N4IA23"/>
<evidence type="ECO:0000313" key="3">
    <source>
        <dbReference type="Proteomes" id="UP000275078"/>
    </source>
</evidence>
<organism evidence="2 3">
    <name type="scientific">Ascobolus immersus RN42</name>
    <dbReference type="NCBI Taxonomy" id="1160509"/>
    <lineage>
        <taxon>Eukaryota</taxon>
        <taxon>Fungi</taxon>
        <taxon>Dikarya</taxon>
        <taxon>Ascomycota</taxon>
        <taxon>Pezizomycotina</taxon>
        <taxon>Pezizomycetes</taxon>
        <taxon>Pezizales</taxon>
        <taxon>Ascobolaceae</taxon>
        <taxon>Ascobolus</taxon>
    </lineage>
</organism>
<proteinExistence type="predicted"/>
<gene>
    <name evidence="2" type="ORF">BJ508DRAFT_325094</name>
</gene>
<accession>A0A3N4IA23</accession>
<keyword evidence="3" id="KW-1185">Reference proteome</keyword>